<proteinExistence type="predicted"/>
<protein>
    <submittedName>
        <fullName evidence="2">Uncharacterized protein</fullName>
    </submittedName>
</protein>
<feature type="region of interest" description="Disordered" evidence="1">
    <location>
        <begin position="162"/>
        <end position="191"/>
    </location>
</feature>
<dbReference type="EMBL" id="JACHLK010000002">
    <property type="protein sequence ID" value="MBB6558712.1"/>
    <property type="molecule type" value="Genomic_DNA"/>
</dbReference>
<sequence>MPTACAPQDYKFVMFIAPTRACRVARTAGALACLRARRLRSRRQYNFLDALPTACSFACAFAAATGLGCSGAARQRAGVRGFAHDSTALVRTPPNGPGCGRREAGSGVSSNGHCRYRSGVRHMPRPGSRGAARAARRLRGRRAGALWHFYQSALVRSACQPSRTSSVARPGLTRVSPSNPRRSLPSVPAPVCRPRRMPSGSLHVHSHWAAWPANHRK</sequence>
<evidence type="ECO:0000256" key="1">
    <source>
        <dbReference type="SAM" id="MobiDB-lite"/>
    </source>
</evidence>
<reference evidence="2 3" key="1">
    <citation type="submission" date="2020-08" db="EMBL/GenBank/DDBJ databases">
        <title>Functional genomics of gut bacteria from endangered species of beetles.</title>
        <authorList>
            <person name="Carlos-Shanley C."/>
        </authorList>
    </citation>
    <scope>NUCLEOTIDE SEQUENCE [LARGE SCALE GENOMIC DNA]</scope>
    <source>
        <strain evidence="2 3">S00198</strain>
    </source>
</reference>
<name>A0A7X0PBV9_9BURK</name>
<evidence type="ECO:0000313" key="3">
    <source>
        <dbReference type="Proteomes" id="UP000575083"/>
    </source>
</evidence>
<comment type="caution">
    <text evidence="2">The sequence shown here is derived from an EMBL/GenBank/DDBJ whole genome shotgun (WGS) entry which is preliminary data.</text>
</comment>
<gene>
    <name evidence="2" type="ORF">HNP48_001376</name>
</gene>
<dbReference type="Proteomes" id="UP000575083">
    <property type="component" value="Unassembled WGS sequence"/>
</dbReference>
<dbReference type="AlphaFoldDB" id="A0A7X0PBV9"/>
<feature type="compositionally biased region" description="Basic residues" evidence="1">
    <location>
        <begin position="114"/>
        <end position="124"/>
    </location>
</feature>
<accession>A0A7X0PBV9</accession>
<organism evidence="2 3">
    <name type="scientific">Acidovorax soli</name>
    <dbReference type="NCBI Taxonomy" id="592050"/>
    <lineage>
        <taxon>Bacteria</taxon>
        <taxon>Pseudomonadati</taxon>
        <taxon>Pseudomonadota</taxon>
        <taxon>Betaproteobacteria</taxon>
        <taxon>Burkholderiales</taxon>
        <taxon>Comamonadaceae</taxon>
        <taxon>Acidovorax</taxon>
    </lineage>
</organism>
<feature type="region of interest" description="Disordered" evidence="1">
    <location>
        <begin position="92"/>
        <end position="131"/>
    </location>
</feature>
<keyword evidence="3" id="KW-1185">Reference proteome</keyword>
<evidence type="ECO:0000313" key="2">
    <source>
        <dbReference type="EMBL" id="MBB6558712.1"/>
    </source>
</evidence>